<proteinExistence type="predicted"/>
<dbReference type="Proteomes" id="UP001307849">
    <property type="component" value="Unassembled WGS sequence"/>
</dbReference>
<dbReference type="AlphaFoldDB" id="A0AAN8RQ74"/>
<dbReference type="EMBL" id="JAVHJM010000002">
    <property type="protein sequence ID" value="KAK6518818.1"/>
    <property type="molecule type" value="Genomic_DNA"/>
</dbReference>
<protein>
    <submittedName>
        <fullName evidence="1">Uncharacterized protein</fullName>
    </submittedName>
</protein>
<sequence length="195" mass="23474">MRSKDRDSLNLDLTRWQTECYRSGFGNVARVKYLDVHRSHLYSYHQWGCKNCHRNFPTTEAHYNHSHGDCQESTETLPTFPSREQIGRLKSKKPILGVDTEEKMWRWIYRIIFPDLESIPSPYWEAIYLNCKRRHIDSFLLLDLLNRQFEMALWTRELLKPLEELLLRLKLLWAKWLMLENYPMASLKAIFGDRP</sequence>
<keyword evidence="2" id="KW-1185">Reference proteome</keyword>
<evidence type="ECO:0000313" key="2">
    <source>
        <dbReference type="Proteomes" id="UP001307849"/>
    </source>
</evidence>
<reference evidence="1 2" key="1">
    <citation type="submission" date="2019-10" db="EMBL/GenBank/DDBJ databases">
        <authorList>
            <person name="Palmer J.M."/>
        </authorList>
    </citation>
    <scope>NUCLEOTIDE SEQUENCE [LARGE SCALE GENOMIC DNA]</scope>
    <source>
        <strain evidence="1 2">TWF506</strain>
    </source>
</reference>
<organism evidence="1 2">
    <name type="scientific">Arthrobotrys conoides</name>
    <dbReference type="NCBI Taxonomy" id="74498"/>
    <lineage>
        <taxon>Eukaryota</taxon>
        <taxon>Fungi</taxon>
        <taxon>Dikarya</taxon>
        <taxon>Ascomycota</taxon>
        <taxon>Pezizomycotina</taxon>
        <taxon>Orbiliomycetes</taxon>
        <taxon>Orbiliales</taxon>
        <taxon>Orbiliaceae</taxon>
        <taxon>Arthrobotrys</taxon>
    </lineage>
</organism>
<name>A0AAN8RQ74_9PEZI</name>
<gene>
    <name evidence="1" type="ORF">TWF506_005953</name>
</gene>
<evidence type="ECO:0000313" key="1">
    <source>
        <dbReference type="EMBL" id="KAK6518818.1"/>
    </source>
</evidence>
<accession>A0AAN8RQ74</accession>
<comment type="caution">
    <text evidence="1">The sequence shown here is derived from an EMBL/GenBank/DDBJ whole genome shotgun (WGS) entry which is preliminary data.</text>
</comment>